<comment type="caution">
    <text evidence="2">The sequence shown here is derived from an EMBL/GenBank/DDBJ whole genome shotgun (WGS) entry which is preliminary data.</text>
</comment>
<evidence type="ECO:0000256" key="1">
    <source>
        <dbReference type="SAM" id="Phobius"/>
    </source>
</evidence>
<keyword evidence="1" id="KW-0472">Membrane</keyword>
<keyword evidence="1" id="KW-1133">Transmembrane helix</keyword>
<reference evidence="2 3" key="1">
    <citation type="journal article" date="2014" name="PLoS Genet.">
        <title>Phylogenetically driven sequencing of extremely halophilic archaea reveals strategies for static and dynamic osmo-response.</title>
        <authorList>
            <person name="Becker E.A."/>
            <person name="Seitzer P.M."/>
            <person name="Tritt A."/>
            <person name="Larsen D."/>
            <person name="Krusor M."/>
            <person name="Yao A.I."/>
            <person name="Wu D."/>
            <person name="Madern D."/>
            <person name="Eisen J.A."/>
            <person name="Darling A.E."/>
            <person name="Facciotti M.T."/>
        </authorList>
    </citation>
    <scope>NUCLEOTIDE SEQUENCE [LARGE SCALE GENOMIC DNA]</scope>
    <source>
        <strain evidence="2 3">SP2</strain>
    </source>
</reference>
<evidence type="ECO:0000313" key="2">
    <source>
        <dbReference type="EMBL" id="ELY64863.1"/>
    </source>
</evidence>
<keyword evidence="1" id="KW-0812">Transmembrane</keyword>
<organism evidence="2 3">
    <name type="scientific">Natronobacterium gregoryi (strain ATCC 43098 / DSM 3393 / CCM 3738 / CIP 104747 / IAM 13177 / JCM 8860 / NBRC 102187 / NCIMB 2189 / SP2)</name>
    <dbReference type="NCBI Taxonomy" id="797304"/>
    <lineage>
        <taxon>Archaea</taxon>
        <taxon>Methanobacteriati</taxon>
        <taxon>Methanobacteriota</taxon>
        <taxon>Stenosarchaea group</taxon>
        <taxon>Halobacteria</taxon>
        <taxon>Halobacteriales</taxon>
        <taxon>Natrialbaceae</taxon>
        <taxon>Natronobacterium</taxon>
    </lineage>
</organism>
<dbReference type="Pfam" id="PF25258">
    <property type="entry name" value="DUF7859"/>
    <property type="match status" value="1"/>
</dbReference>
<sequence>MPNEPVRDSRRHDASKRFCTGTLYLPRMLDLIPDDPVIIAVVLILLSLVFFSYLLLRRTVLEFRDGMRGR</sequence>
<dbReference type="InterPro" id="IPR057181">
    <property type="entry name" value="DUF7859"/>
</dbReference>
<dbReference type="AlphaFoldDB" id="L9XW63"/>
<proteinExistence type="predicted"/>
<dbReference type="EMBL" id="AOIC01000106">
    <property type="protein sequence ID" value="ELY64863.1"/>
    <property type="molecule type" value="Genomic_DNA"/>
</dbReference>
<accession>L9XW63</accession>
<protein>
    <submittedName>
        <fullName evidence="2">Uncharacterized protein</fullName>
    </submittedName>
</protein>
<evidence type="ECO:0000313" key="3">
    <source>
        <dbReference type="Proteomes" id="UP000011613"/>
    </source>
</evidence>
<dbReference type="Proteomes" id="UP000011613">
    <property type="component" value="Unassembled WGS sequence"/>
</dbReference>
<dbReference type="PATRIC" id="fig|797304.7.peg.2896"/>
<name>L9XW63_NATGS</name>
<feature type="transmembrane region" description="Helical" evidence="1">
    <location>
        <begin position="37"/>
        <end position="56"/>
    </location>
</feature>
<gene>
    <name evidence="2" type="ORF">C490_14295</name>
</gene>